<comment type="subcellular location">
    <subcellularLocation>
        <location evidence="1">Membrane</location>
        <topology evidence="1">Multi-pass membrane protein</topology>
    </subcellularLocation>
</comment>
<dbReference type="Proteomes" id="UP001050691">
    <property type="component" value="Unassembled WGS sequence"/>
</dbReference>
<gene>
    <name evidence="6" type="ORF">Clacol_007094</name>
</gene>
<accession>A0AAV5AJJ7</accession>
<feature type="transmembrane region" description="Helical" evidence="5">
    <location>
        <begin position="178"/>
        <end position="196"/>
    </location>
</feature>
<dbReference type="PANTHER" id="PTHR23501">
    <property type="entry name" value="MAJOR FACILITATOR SUPERFAMILY"/>
    <property type="match status" value="1"/>
</dbReference>
<dbReference type="GO" id="GO:0005886">
    <property type="term" value="C:plasma membrane"/>
    <property type="evidence" value="ECO:0007669"/>
    <property type="project" value="TreeGrafter"/>
</dbReference>
<dbReference type="GO" id="GO:0022857">
    <property type="term" value="F:transmembrane transporter activity"/>
    <property type="evidence" value="ECO:0007669"/>
    <property type="project" value="TreeGrafter"/>
</dbReference>
<dbReference type="SUPFAM" id="SSF103473">
    <property type="entry name" value="MFS general substrate transporter"/>
    <property type="match status" value="1"/>
</dbReference>
<dbReference type="PANTHER" id="PTHR23501:SF198">
    <property type="entry name" value="AZOLE RESISTANCE PROTEIN 1-RELATED"/>
    <property type="match status" value="1"/>
</dbReference>
<evidence type="ECO:0000256" key="1">
    <source>
        <dbReference type="ARBA" id="ARBA00004141"/>
    </source>
</evidence>
<dbReference type="EMBL" id="BPWL01000008">
    <property type="protein sequence ID" value="GJJ12849.1"/>
    <property type="molecule type" value="Genomic_DNA"/>
</dbReference>
<feature type="transmembrane region" description="Helical" evidence="5">
    <location>
        <begin position="67"/>
        <end position="86"/>
    </location>
</feature>
<keyword evidence="4 5" id="KW-0472">Membrane</keyword>
<sequence length="210" mass="22426">MVNSQNVNIPFRFSFTGHLALLPLEGILQKNRATGHIWPLLCFPPILAAIMFGLISTTKPDTSFARLIGFQILLGAGLGSVTQNPILVVQAEFVHDPEAVSLVTSLMTFCQLIGSAIGLAANGAIFSGVLHSQISKLANVLSPDLQASILQSITFVSTLPDDLKGPVTEAYITAIDRVFLVAIVPTAVSVFVAFIIERKKISLKPNSDTT</sequence>
<feature type="transmembrane region" description="Helical" evidence="5">
    <location>
        <begin position="106"/>
        <end position="130"/>
    </location>
</feature>
<dbReference type="AlphaFoldDB" id="A0AAV5AJJ7"/>
<reference evidence="6" key="1">
    <citation type="submission" date="2021-10" db="EMBL/GenBank/DDBJ databases">
        <title>De novo Genome Assembly of Clathrus columnatus (Basidiomycota, Fungi) Using Illumina and Nanopore Sequence Data.</title>
        <authorList>
            <person name="Ogiso-Tanaka E."/>
            <person name="Itagaki H."/>
            <person name="Hosoya T."/>
            <person name="Hosaka K."/>
        </authorList>
    </citation>
    <scope>NUCLEOTIDE SEQUENCE</scope>
    <source>
        <strain evidence="6">MO-923</strain>
    </source>
</reference>
<evidence type="ECO:0000256" key="5">
    <source>
        <dbReference type="SAM" id="Phobius"/>
    </source>
</evidence>
<keyword evidence="2 5" id="KW-0812">Transmembrane</keyword>
<evidence type="ECO:0000256" key="4">
    <source>
        <dbReference type="ARBA" id="ARBA00023136"/>
    </source>
</evidence>
<evidence type="ECO:0000313" key="6">
    <source>
        <dbReference type="EMBL" id="GJJ12849.1"/>
    </source>
</evidence>
<comment type="caution">
    <text evidence="6">The sequence shown here is derived from an EMBL/GenBank/DDBJ whole genome shotgun (WGS) entry which is preliminary data.</text>
</comment>
<organism evidence="6 7">
    <name type="scientific">Clathrus columnatus</name>
    <dbReference type="NCBI Taxonomy" id="1419009"/>
    <lineage>
        <taxon>Eukaryota</taxon>
        <taxon>Fungi</taxon>
        <taxon>Dikarya</taxon>
        <taxon>Basidiomycota</taxon>
        <taxon>Agaricomycotina</taxon>
        <taxon>Agaricomycetes</taxon>
        <taxon>Phallomycetidae</taxon>
        <taxon>Phallales</taxon>
        <taxon>Clathraceae</taxon>
        <taxon>Clathrus</taxon>
    </lineage>
</organism>
<dbReference type="InterPro" id="IPR036259">
    <property type="entry name" value="MFS_trans_sf"/>
</dbReference>
<proteinExistence type="predicted"/>
<evidence type="ECO:0000313" key="7">
    <source>
        <dbReference type="Proteomes" id="UP001050691"/>
    </source>
</evidence>
<name>A0AAV5AJJ7_9AGAM</name>
<evidence type="ECO:0000256" key="2">
    <source>
        <dbReference type="ARBA" id="ARBA00022692"/>
    </source>
</evidence>
<feature type="transmembrane region" description="Helical" evidence="5">
    <location>
        <begin position="37"/>
        <end position="55"/>
    </location>
</feature>
<protein>
    <submittedName>
        <fullName evidence="6">Uncharacterized protein</fullName>
    </submittedName>
</protein>
<keyword evidence="7" id="KW-1185">Reference proteome</keyword>
<evidence type="ECO:0000256" key="3">
    <source>
        <dbReference type="ARBA" id="ARBA00022989"/>
    </source>
</evidence>
<keyword evidence="3 5" id="KW-1133">Transmembrane helix</keyword>